<reference evidence="2 3" key="1">
    <citation type="submission" date="2019-09" db="EMBL/GenBank/DDBJ databases">
        <title>Chitinophaga ginsengihumi sp. nov., isolated from soil of ginseng rhizosphere.</title>
        <authorList>
            <person name="Lee J."/>
        </authorList>
    </citation>
    <scope>NUCLEOTIDE SEQUENCE [LARGE SCALE GENOMIC DNA]</scope>
    <source>
        <strain evidence="2 3">BN140078</strain>
    </source>
</reference>
<dbReference type="SUPFAM" id="SSF54637">
    <property type="entry name" value="Thioesterase/thiol ester dehydrase-isomerase"/>
    <property type="match status" value="1"/>
</dbReference>
<dbReference type="Pfam" id="PF22818">
    <property type="entry name" value="ApeI-like"/>
    <property type="match status" value="1"/>
</dbReference>
<feature type="domain" description="ApeI dehydratase-like" evidence="1">
    <location>
        <begin position="14"/>
        <end position="91"/>
    </location>
</feature>
<dbReference type="Gene3D" id="3.10.129.10">
    <property type="entry name" value="Hotdog Thioesterase"/>
    <property type="match status" value="1"/>
</dbReference>
<accession>A0A5B2VS17</accession>
<gene>
    <name evidence="2" type="ORF">F0L74_18295</name>
</gene>
<evidence type="ECO:0000313" key="3">
    <source>
        <dbReference type="Proteomes" id="UP000324611"/>
    </source>
</evidence>
<dbReference type="RefSeq" id="WP_149839321.1">
    <property type="nucleotide sequence ID" value="NZ_VUOC01000003.1"/>
</dbReference>
<comment type="caution">
    <text evidence="2">The sequence shown here is derived from an EMBL/GenBank/DDBJ whole genome shotgun (WGS) entry which is preliminary data.</text>
</comment>
<proteinExistence type="predicted"/>
<dbReference type="InterPro" id="IPR054545">
    <property type="entry name" value="ApeI-like"/>
</dbReference>
<evidence type="ECO:0000259" key="1">
    <source>
        <dbReference type="Pfam" id="PF22818"/>
    </source>
</evidence>
<organism evidence="2 3">
    <name type="scientific">Chitinophaga agrisoli</name>
    <dbReference type="NCBI Taxonomy" id="2607653"/>
    <lineage>
        <taxon>Bacteria</taxon>
        <taxon>Pseudomonadati</taxon>
        <taxon>Bacteroidota</taxon>
        <taxon>Chitinophagia</taxon>
        <taxon>Chitinophagales</taxon>
        <taxon>Chitinophagaceae</taxon>
        <taxon>Chitinophaga</taxon>
    </lineage>
</organism>
<dbReference type="GO" id="GO:0016829">
    <property type="term" value="F:lyase activity"/>
    <property type="evidence" value="ECO:0007669"/>
    <property type="project" value="UniProtKB-KW"/>
</dbReference>
<dbReference type="AlphaFoldDB" id="A0A5B2VS17"/>
<protein>
    <submittedName>
        <fullName evidence="2">3-hydroxyacyl-ACP dehydratase</fullName>
    </submittedName>
</protein>
<keyword evidence="3" id="KW-1185">Reference proteome</keyword>
<dbReference type="InterPro" id="IPR029069">
    <property type="entry name" value="HotDog_dom_sf"/>
</dbReference>
<name>A0A5B2VS17_9BACT</name>
<dbReference type="EMBL" id="VUOC01000003">
    <property type="protein sequence ID" value="KAA2241815.1"/>
    <property type="molecule type" value="Genomic_DNA"/>
</dbReference>
<reference evidence="2 3" key="2">
    <citation type="submission" date="2019-09" db="EMBL/GenBank/DDBJ databases">
        <authorList>
            <person name="Jin C."/>
        </authorList>
    </citation>
    <scope>NUCLEOTIDE SEQUENCE [LARGE SCALE GENOMIC DNA]</scope>
    <source>
        <strain evidence="2 3">BN140078</strain>
    </source>
</reference>
<evidence type="ECO:0000313" key="2">
    <source>
        <dbReference type="EMBL" id="KAA2241815.1"/>
    </source>
</evidence>
<dbReference type="Proteomes" id="UP000324611">
    <property type="component" value="Unassembled WGS sequence"/>
</dbReference>
<sequence>MLEGSFYTVLQSQAAAENYAALLSLNAAHPVFEGHFPGQPVVPGVCMMQTIQESLERCLQCKVQLQKANIMKFLVLIDPVVQPQVNVELKYALQPENTVKVTAAIKHEGTVFMKFQGTFKISN</sequence>